<evidence type="ECO:0000256" key="14">
    <source>
        <dbReference type="ARBA" id="ARBA00023288"/>
    </source>
</evidence>
<accession>A0A368NFX7</accession>
<dbReference type="SUPFAM" id="SSF143631">
    <property type="entry name" value="ApbE-like"/>
    <property type="match status" value="1"/>
</dbReference>
<feature type="binding site" evidence="19">
    <location>
        <position position="298"/>
    </location>
    <ligand>
        <name>Mg(2+)</name>
        <dbReference type="ChEBI" id="CHEBI:18420"/>
    </ligand>
</feature>
<feature type="signal peptide" evidence="20">
    <location>
        <begin position="1"/>
        <end position="21"/>
    </location>
</feature>
<dbReference type="Pfam" id="PF02424">
    <property type="entry name" value="ApbE"/>
    <property type="match status" value="1"/>
</dbReference>
<evidence type="ECO:0000256" key="4">
    <source>
        <dbReference type="ARBA" id="ARBA00022475"/>
    </source>
</evidence>
<sequence length="346" mass="37861">MPIQSLTKWLALFGLAFFISACGPSHTPPEAVRLAGSTMGTFYHITLVVDNPLQDTAALQKQIDQRLELVNDQMSTYRQDSELSRFNQYRGLQPFTVSAATSEVVKEALRLGEQTKGALDVTIGPLVNLWGFGPQARPEETPTAAEIAEAKARMGYQQLTVTAALSLQKSAVDLYVDLSAIAKGYGVDSVADLLDSLGYRNYLVEVGGELRTRGHNLQGNKWRIAVEKPDTQSRMVQRIIEPGDNAVATSGDYRNYFEDGGIRYSHTIDPETGHPINHRLVSATVIASSCMTADGLATALMVMGPEKGRLFAEQHQLPVLMIVKTDDGFVEYTSPNFEQYLASQGS</sequence>
<keyword evidence="7 18" id="KW-0808">Transferase</keyword>
<dbReference type="EMBL" id="QPID01000007">
    <property type="protein sequence ID" value="RCU49126.1"/>
    <property type="molecule type" value="Genomic_DNA"/>
</dbReference>
<keyword evidence="11 18" id="KW-0460">Magnesium</keyword>
<dbReference type="InterPro" id="IPR003374">
    <property type="entry name" value="ApbE-like_sf"/>
</dbReference>
<dbReference type="RefSeq" id="WP_114338686.1">
    <property type="nucleotide sequence ID" value="NZ_QPID01000007.1"/>
</dbReference>
<keyword evidence="5" id="KW-0997">Cell inner membrane</keyword>
<comment type="catalytic activity">
    <reaction evidence="16 18">
        <text>L-threonyl-[protein] + FAD = FMN-L-threonyl-[protein] + AMP + H(+)</text>
        <dbReference type="Rhea" id="RHEA:36847"/>
        <dbReference type="Rhea" id="RHEA-COMP:11060"/>
        <dbReference type="Rhea" id="RHEA-COMP:11061"/>
        <dbReference type="ChEBI" id="CHEBI:15378"/>
        <dbReference type="ChEBI" id="CHEBI:30013"/>
        <dbReference type="ChEBI" id="CHEBI:57692"/>
        <dbReference type="ChEBI" id="CHEBI:74257"/>
        <dbReference type="ChEBI" id="CHEBI:456215"/>
        <dbReference type="EC" id="2.7.1.180"/>
    </reaction>
</comment>
<keyword evidence="4" id="KW-1003">Cell membrane</keyword>
<evidence type="ECO:0000256" key="20">
    <source>
        <dbReference type="SAM" id="SignalP"/>
    </source>
</evidence>
<comment type="caution">
    <text evidence="21">The sequence shown here is derived from an EMBL/GenBank/DDBJ whole genome shotgun (WGS) entry which is preliminary data.</text>
</comment>
<keyword evidence="6 18" id="KW-0285">Flavoprotein</keyword>
<evidence type="ECO:0000256" key="8">
    <source>
        <dbReference type="ARBA" id="ARBA00022723"/>
    </source>
</evidence>
<evidence type="ECO:0000256" key="19">
    <source>
        <dbReference type="PIRSR" id="PIRSR006268-2"/>
    </source>
</evidence>
<evidence type="ECO:0000256" key="15">
    <source>
        <dbReference type="ARBA" id="ARBA00031306"/>
    </source>
</evidence>
<evidence type="ECO:0000256" key="12">
    <source>
        <dbReference type="ARBA" id="ARBA00023136"/>
    </source>
</evidence>
<feature type="binding site" evidence="19">
    <location>
        <position position="294"/>
    </location>
    <ligand>
        <name>Mg(2+)</name>
        <dbReference type="ChEBI" id="CHEBI:18420"/>
    </ligand>
</feature>
<comment type="similarity">
    <text evidence="1 18">Belongs to the ApbE family.</text>
</comment>
<dbReference type="GO" id="GO:0005886">
    <property type="term" value="C:plasma membrane"/>
    <property type="evidence" value="ECO:0007669"/>
    <property type="project" value="UniProtKB-SubCell"/>
</dbReference>
<name>A0A368NFX7_9GAMM</name>
<dbReference type="AlphaFoldDB" id="A0A368NFX7"/>
<dbReference type="OrthoDB" id="9778595at2"/>
<evidence type="ECO:0000256" key="13">
    <source>
        <dbReference type="ARBA" id="ARBA00023139"/>
    </source>
</evidence>
<evidence type="ECO:0000256" key="10">
    <source>
        <dbReference type="ARBA" id="ARBA00022827"/>
    </source>
</evidence>
<keyword evidence="22" id="KW-1185">Reference proteome</keyword>
<evidence type="ECO:0000256" key="6">
    <source>
        <dbReference type="ARBA" id="ARBA00022630"/>
    </source>
</evidence>
<evidence type="ECO:0000256" key="5">
    <source>
        <dbReference type="ARBA" id="ARBA00022519"/>
    </source>
</evidence>
<dbReference type="Gene3D" id="3.10.520.10">
    <property type="entry name" value="ApbE-like domains"/>
    <property type="match status" value="1"/>
</dbReference>
<dbReference type="PANTHER" id="PTHR30040:SF2">
    <property type="entry name" value="FAD:PROTEIN FMN TRANSFERASE"/>
    <property type="match status" value="1"/>
</dbReference>
<keyword evidence="8 18" id="KW-0479">Metal-binding</keyword>
<feature type="chain" id="PRO_5039926867" description="FAD:protein FMN transferase" evidence="20">
    <location>
        <begin position="22"/>
        <end position="346"/>
    </location>
</feature>
<dbReference type="GO" id="GO:0046872">
    <property type="term" value="F:metal ion binding"/>
    <property type="evidence" value="ECO:0007669"/>
    <property type="project" value="UniProtKB-UniRule"/>
</dbReference>
<feature type="binding site" evidence="19">
    <location>
        <position position="180"/>
    </location>
    <ligand>
        <name>Mg(2+)</name>
        <dbReference type="ChEBI" id="CHEBI:18420"/>
    </ligand>
</feature>
<dbReference type="EC" id="2.7.1.180" evidence="2 18"/>
<keyword evidence="14" id="KW-0449">Lipoprotein</keyword>
<proteinExistence type="inferred from homology"/>
<keyword evidence="12" id="KW-0472">Membrane</keyword>
<dbReference type="PIRSF" id="PIRSF006268">
    <property type="entry name" value="ApbE"/>
    <property type="match status" value="1"/>
</dbReference>
<keyword evidence="13" id="KW-0564">Palmitate</keyword>
<keyword evidence="10 18" id="KW-0274">FAD</keyword>
<dbReference type="PANTHER" id="PTHR30040">
    <property type="entry name" value="THIAMINE BIOSYNTHESIS LIPOPROTEIN APBE"/>
    <property type="match status" value="1"/>
</dbReference>
<evidence type="ECO:0000256" key="11">
    <source>
        <dbReference type="ARBA" id="ARBA00022842"/>
    </source>
</evidence>
<dbReference type="GO" id="GO:0016740">
    <property type="term" value="F:transferase activity"/>
    <property type="evidence" value="ECO:0007669"/>
    <property type="project" value="UniProtKB-UniRule"/>
</dbReference>
<evidence type="ECO:0000256" key="9">
    <source>
        <dbReference type="ARBA" id="ARBA00022729"/>
    </source>
</evidence>
<dbReference type="Proteomes" id="UP000252558">
    <property type="component" value="Unassembled WGS sequence"/>
</dbReference>
<comment type="subcellular location">
    <subcellularLocation>
        <location evidence="17">Cell inner membrane</location>
        <topology evidence="17">Lipid-anchor</topology>
        <orientation evidence="17">Periplasmic side</orientation>
    </subcellularLocation>
</comment>
<evidence type="ECO:0000256" key="17">
    <source>
        <dbReference type="ARBA" id="ARBA00060485"/>
    </source>
</evidence>
<evidence type="ECO:0000256" key="3">
    <source>
        <dbReference type="ARBA" id="ARBA00016337"/>
    </source>
</evidence>
<evidence type="ECO:0000313" key="22">
    <source>
        <dbReference type="Proteomes" id="UP000252558"/>
    </source>
</evidence>
<evidence type="ECO:0000256" key="7">
    <source>
        <dbReference type="ARBA" id="ARBA00022679"/>
    </source>
</evidence>
<evidence type="ECO:0000256" key="2">
    <source>
        <dbReference type="ARBA" id="ARBA00011955"/>
    </source>
</evidence>
<protein>
    <recommendedName>
        <fullName evidence="3 18">FAD:protein FMN transferase</fullName>
        <ecNumber evidence="2 18">2.7.1.180</ecNumber>
    </recommendedName>
    <alternativeName>
        <fullName evidence="15 18">Flavin transferase</fullName>
    </alternativeName>
</protein>
<reference evidence="21 22" key="1">
    <citation type="submission" date="2018-07" db="EMBL/GenBank/DDBJ databases">
        <title>Corallincola holothuriorum sp. nov., a new facultative anaerobe isolated from sea cucumber Apostichopus japonicus.</title>
        <authorList>
            <person name="Xia H."/>
        </authorList>
    </citation>
    <scope>NUCLEOTIDE SEQUENCE [LARGE SCALE GENOMIC DNA]</scope>
    <source>
        <strain evidence="21 22">C4</strain>
    </source>
</reference>
<organism evidence="21 22">
    <name type="scientific">Corallincola holothuriorum</name>
    <dbReference type="NCBI Taxonomy" id="2282215"/>
    <lineage>
        <taxon>Bacteria</taxon>
        <taxon>Pseudomonadati</taxon>
        <taxon>Pseudomonadota</taxon>
        <taxon>Gammaproteobacteria</taxon>
        <taxon>Alteromonadales</taxon>
        <taxon>Psychromonadaceae</taxon>
        <taxon>Corallincola</taxon>
    </lineage>
</organism>
<gene>
    <name evidence="21" type="ORF">DU002_12255</name>
</gene>
<evidence type="ECO:0000256" key="18">
    <source>
        <dbReference type="PIRNR" id="PIRNR006268"/>
    </source>
</evidence>
<dbReference type="InterPro" id="IPR024932">
    <property type="entry name" value="ApbE"/>
</dbReference>
<dbReference type="FunFam" id="3.10.520.10:FF:000001">
    <property type="entry name" value="FAD:protein FMN transferase"/>
    <property type="match status" value="1"/>
</dbReference>
<keyword evidence="9 20" id="KW-0732">Signal</keyword>
<comment type="cofactor">
    <cofactor evidence="19">
        <name>Mg(2+)</name>
        <dbReference type="ChEBI" id="CHEBI:18420"/>
    </cofactor>
    <cofactor evidence="19">
        <name>Mn(2+)</name>
        <dbReference type="ChEBI" id="CHEBI:29035"/>
    </cofactor>
    <text evidence="19">Magnesium. Can also use manganese.</text>
</comment>
<evidence type="ECO:0000313" key="21">
    <source>
        <dbReference type="EMBL" id="RCU49126.1"/>
    </source>
</evidence>
<evidence type="ECO:0000256" key="16">
    <source>
        <dbReference type="ARBA" id="ARBA00048540"/>
    </source>
</evidence>
<evidence type="ECO:0000256" key="1">
    <source>
        <dbReference type="ARBA" id="ARBA00008282"/>
    </source>
</evidence>